<keyword evidence="7" id="KW-1185">Reference proteome</keyword>
<organism evidence="6 7">
    <name type="scientific">Pseudonocardia kunmingensis</name>
    <dbReference type="NCBI Taxonomy" id="630975"/>
    <lineage>
        <taxon>Bacteria</taxon>
        <taxon>Bacillati</taxon>
        <taxon>Actinomycetota</taxon>
        <taxon>Actinomycetes</taxon>
        <taxon>Pseudonocardiales</taxon>
        <taxon>Pseudonocardiaceae</taxon>
        <taxon>Pseudonocardia</taxon>
    </lineage>
</organism>
<dbReference type="GO" id="GO:0016709">
    <property type="term" value="F:oxidoreductase activity, acting on paired donors, with incorporation or reduction of molecular oxygen, NAD(P)H as one donor, and incorporation of one atom of oxygen"/>
    <property type="evidence" value="ECO:0007669"/>
    <property type="project" value="UniProtKB-ARBA"/>
</dbReference>
<dbReference type="PRINTS" id="PR00420">
    <property type="entry name" value="RNGMNOXGNASE"/>
</dbReference>
<evidence type="ECO:0000256" key="4">
    <source>
        <dbReference type="SAM" id="MobiDB-lite"/>
    </source>
</evidence>
<dbReference type="Gene3D" id="3.50.50.60">
    <property type="entry name" value="FAD/NAD(P)-binding domain"/>
    <property type="match status" value="1"/>
</dbReference>
<name>A0A543E241_9PSEU</name>
<dbReference type="Pfam" id="PF01494">
    <property type="entry name" value="FAD_binding_3"/>
    <property type="match status" value="1"/>
</dbReference>
<dbReference type="InterPro" id="IPR002938">
    <property type="entry name" value="FAD-bd"/>
</dbReference>
<evidence type="ECO:0000313" key="7">
    <source>
        <dbReference type="Proteomes" id="UP000315677"/>
    </source>
</evidence>
<proteinExistence type="predicted"/>
<dbReference type="PANTHER" id="PTHR43004:SF19">
    <property type="entry name" value="BINDING MONOOXYGENASE, PUTATIVE (JCVI)-RELATED"/>
    <property type="match status" value="1"/>
</dbReference>
<accession>A0A543E241</accession>
<dbReference type="Gene3D" id="3.30.70.2450">
    <property type="match status" value="1"/>
</dbReference>
<evidence type="ECO:0000256" key="3">
    <source>
        <dbReference type="ARBA" id="ARBA00022827"/>
    </source>
</evidence>
<dbReference type="AlphaFoldDB" id="A0A543E241"/>
<dbReference type="EMBL" id="VFPA01000001">
    <property type="protein sequence ID" value="TQM15650.1"/>
    <property type="molecule type" value="Genomic_DNA"/>
</dbReference>
<dbReference type="Gene3D" id="3.40.30.120">
    <property type="match status" value="1"/>
</dbReference>
<dbReference type="InterPro" id="IPR050641">
    <property type="entry name" value="RIFMO-like"/>
</dbReference>
<dbReference type="OrthoDB" id="3647401at2"/>
<feature type="domain" description="FAD-binding" evidence="5">
    <location>
        <begin position="6"/>
        <end position="344"/>
    </location>
</feature>
<evidence type="ECO:0000256" key="2">
    <source>
        <dbReference type="ARBA" id="ARBA00022630"/>
    </source>
</evidence>
<evidence type="ECO:0000259" key="5">
    <source>
        <dbReference type="Pfam" id="PF01494"/>
    </source>
</evidence>
<dbReference type="GO" id="GO:0071949">
    <property type="term" value="F:FAD binding"/>
    <property type="evidence" value="ECO:0007669"/>
    <property type="project" value="InterPro"/>
</dbReference>
<dbReference type="PANTHER" id="PTHR43004">
    <property type="entry name" value="TRK SYSTEM POTASSIUM UPTAKE PROTEIN"/>
    <property type="match status" value="1"/>
</dbReference>
<feature type="region of interest" description="Disordered" evidence="4">
    <location>
        <begin position="391"/>
        <end position="421"/>
    </location>
</feature>
<dbReference type="Proteomes" id="UP000315677">
    <property type="component" value="Unassembled WGS sequence"/>
</dbReference>
<gene>
    <name evidence="6" type="ORF">FB558_2440</name>
</gene>
<evidence type="ECO:0000256" key="1">
    <source>
        <dbReference type="ARBA" id="ARBA00001974"/>
    </source>
</evidence>
<reference evidence="6 7" key="1">
    <citation type="submission" date="2019-06" db="EMBL/GenBank/DDBJ databases">
        <title>Sequencing the genomes of 1000 actinobacteria strains.</title>
        <authorList>
            <person name="Klenk H.-P."/>
        </authorList>
    </citation>
    <scope>NUCLEOTIDE SEQUENCE [LARGE SCALE GENOMIC DNA]</scope>
    <source>
        <strain evidence="6 7">DSM 45301</strain>
    </source>
</reference>
<keyword evidence="2" id="KW-0285">Flavoprotein</keyword>
<comment type="cofactor">
    <cofactor evidence="1">
        <name>FAD</name>
        <dbReference type="ChEBI" id="CHEBI:57692"/>
    </cofactor>
</comment>
<keyword evidence="3" id="KW-0274">FAD</keyword>
<dbReference type="Pfam" id="PF21274">
    <property type="entry name" value="Rng_hyd_C"/>
    <property type="match status" value="1"/>
</dbReference>
<feature type="compositionally biased region" description="Basic and acidic residues" evidence="4">
    <location>
        <begin position="403"/>
        <end position="418"/>
    </location>
</feature>
<dbReference type="RefSeq" id="WP_142051807.1">
    <property type="nucleotide sequence ID" value="NZ_VFPA01000001.1"/>
</dbReference>
<evidence type="ECO:0000313" key="6">
    <source>
        <dbReference type="EMBL" id="TQM15650.1"/>
    </source>
</evidence>
<sequence>MSPNPTHVVVAGAGPTGLALACGLAAAGVRVRVVDRADGPARTSRANILHARGVQVLTRLDALGDLREQAVAPMGIRMHVRGRLLTTLTFAPDEREAVQALFVSQAAIEQRLRDRLAELGVEVEWGHGVGELAQDTDGVAVGLSGGDRVRAAWLVGCDGAHSRVRTLAGIAFPGVPVVERFLLADVHADGIADREHSAGWYHRDGILMAMPMRDPAGNLWRLMANVPDDGRHLDAPAVVRRFEELLPERAGITGARVRDAVWTSVFRIHRRLADDYRSGRVLLAGDAAHIHSPFGGQGLNTGIGDAENLAWKLALVVRGLAADGLLDTYAAERRPAAADVLRRTTTNTRALVAEGAVARWVRDHVLVRYLDLPAVQRQATRAASQLGLSYRRGPLGGRGAKPRPGDRVRDRPVVRPDGTRSTLTGELGPAWVLLSGGTAPEPLVAVLDRRLPGSTTPVTDPAWQHPHALLVRPDGHLLWRGTHAADLERGLDRVARAVADRPGRARLIQGLRNRIRMTNGTFVG</sequence>
<protein>
    <submittedName>
        <fullName evidence="6">4,5-epoxidase</fullName>
    </submittedName>
</protein>
<comment type="caution">
    <text evidence="6">The sequence shown here is derived from an EMBL/GenBank/DDBJ whole genome shotgun (WGS) entry which is preliminary data.</text>
</comment>
<dbReference type="SUPFAM" id="SSF51905">
    <property type="entry name" value="FAD/NAD(P)-binding domain"/>
    <property type="match status" value="1"/>
</dbReference>
<dbReference type="InterPro" id="IPR036188">
    <property type="entry name" value="FAD/NAD-bd_sf"/>
</dbReference>